<gene>
    <name evidence="20" type="ORF">OEZ85_009017</name>
</gene>
<name>A0ABY8TKJ1_TETOB</name>
<dbReference type="InterPro" id="IPR027310">
    <property type="entry name" value="Profilin_CS"/>
</dbReference>
<keyword evidence="14 18" id="KW-0472">Membrane</keyword>
<dbReference type="PROSITE" id="PS51292">
    <property type="entry name" value="ZF_RING_CH"/>
    <property type="match status" value="1"/>
</dbReference>
<evidence type="ECO:0000256" key="4">
    <source>
        <dbReference type="ARBA" id="ARBA00004906"/>
    </source>
</evidence>
<evidence type="ECO:0000256" key="1">
    <source>
        <dbReference type="ARBA" id="ARBA00000900"/>
    </source>
</evidence>
<evidence type="ECO:0000313" key="20">
    <source>
        <dbReference type="EMBL" id="WIA09628.1"/>
    </source>
</evidence>
<keyword evidence="16" id="KW-0206">Cytoskeleton</keyword>
<comment type="similarity">
    <text evidence="5 17">Belongs to the profilin family.</text>
</comment>
<dbReference type="PROSITE" id="PS00414">
    <property type="entry name" value="PROFILIN"/>
    <property type="match status" value="1"/>
</dbReference>
<sequence>MSWDGYIEHLMVDLPNGGKLSSAAILGQDGGVWAQSEAFPAATVEQVTAIMNGFAAIEKDGHTGELGSTGIKLGDLKFQVAPGDETVIRGKGKGGEPDNDLFYPCKCSGSIKYVHQSCLQAWLQHSGSTGHCEVCKHKFEFTPLYAKDTPTTLPWHELVFGLLKKAVQGVRLAHRVWVVSSVWLIVVPWLTCLAWRLAFVQGFHEVPRLLRERCNVLAVATDCIQGSLLSIGILPELDELADHGREEADAWGDVPFEELLGLQGPWLNFLETIVLVIIGNAFFMLVLRSTASWLLSAASLVAKGAKLLLLLLLELGAFPLAAGLWLDVCALPLTSASLEQRSELLARSPLIAGFMHWVLGVGFLLGLTFLVCVVREVLRPGALPFLRDPANPERNPIREMMQRPLLEHLARVALAWLAYAGVCVVLVHLPALLAQALVPSLYPLRVAMFDPLTQIPADMLLLHIFIPFTVEHVRVKGAVRAVVQWWLQWAGRLLGWSVVATMLGMLCELVLLPLRLPPNQTALIYLYQDWTMGVLALKLWHLLVMVAPRRDGAAAPDTWQAHFDALQAGGLRNLDFHRALTKIVLPVLLNLATSLAVPYVVTRAVLPLLQLPASVLGYANLYAYQTFGQW</sequence>
<keyword evidence="12" id="KW-0862">Zinc</keyword>
<keyword evidence="6" id="KW-0963">Cytoplasm</keyword>
<dbReference type="SMART" id="SM00392">
    <property type="entry name" value="PROF"/>
    <property type="match status" value="1"/>
</dbReference>
<evidence type="ECO:0000256" key="3">
    <source>
        <dbReference type="ARBA" id="ARBA00004245"/>
    </source>
</evidence>
<dbReference type="Pfam" id="PF23113">
    <property type="entry name" value="MARCHF6_C"/>
    <property type="match status" value="1"/>
</dbReference>
<dbReference type="CDD" id="cd16702">
    <property type="entry name" value="RING_CH-C4HC3_MARCH6"/>
    <property type="match status" value="1"/>
</dbReference>
<accession>A0ABY8TKJ1</accession>
<dbReference type="InterPro" id="IPR011016">
    <property type="entry name" value="Znf_RING-CH"/>
</dbReference>
<evidence type="ECO:0000256" key="9">
    <source>
        <dbReference type="ARBA" id="ARBA00022723"/>
    </source>
</evidence>
<dbReference type="SMART" id="SM00744">
    <property type="entry name" value="RINGv"/>
    <property type="match status" value="1"/>
</dbReference>
<evidence type="ECO:0000256" key="5">
    <source>
        <dbReference type="ARBA" id="ARBA00010058"/>
    </source>
</evidence>
<feature type="transmembrane region" description="Helical" evidence="18">
    <location>
        <begin position="522"/>
        <end position="540"/>
    </location>
</feature>
<evidence type="ECO:0000259" key="19">
    <source>
        <dbReference type="PROSITE" id="PS51292"/>
    </source>
</evidence>
<dbReference type="SUPFAM" id="SSF57850">
    <property type="entry name" value="RING/U-box"/>
    <property type="match status" value="1"/>
</dbReference>
<evidence type="ECO:0000256" key="18">
    <source>
        <dbReference type="SAM" id="Phobius"/>
    </source>
</evidence>
<keyword evidence="10" id="KW-0863">Zinc-finger</keyword>
<keyword evidence="13 18" id="KW-1133">Transmembrane helix</keyword>
<keyword evidence="21" id="KW-1185">Reference proteome</keyword>
<evidence type="ECO:0000256" key="16">
    <source>
        <dbReference type="ARBA" id="ARBA00023212"/>
    </source>
</evidence>
<feature type="transmembrane region" description="Helical" evidence="18">
    <location>
        <begin position="354"/>
        <end position="374"/>
    </location>
</feature>
<proteinExistence type="inferred from homology"/>
<evidence type="ECO:0000256" key="12">
    <source>
        <dbReference type="ARBA" id="ARBA00022833"/>
    </source>
</evidence>
<dbReference type="InterPro" id="IPR005455">
    <property type="entry name" value="PFN_euk"/>
</dbReference>
<keyword evidence="7" id="KW-0808">Transferase</keyword>
<feature type="transmembrane region" description="Helical" evidence="18">
    <location>
        <begin position="583"/>
        <end position="601"/>
    </location>
</feature>
<evidence type="ECO:0000256" key="13">
    <source>
        <dbReference type="ARBA" id="ARBA00022989"/>
    </source>
</evidence>
<dbReference type="EMBL" id="CP126208">
    <property type="protein sequence ID" value="WIA09628.1"/>
    <property type="molecule type" value="Genomic_DNA"/>
</dbReference>
<evidence type="ECO:0000256" key="2">
    <source>
        <dbReference type="ARBA" id="ARBA00004141"/>
    </source>
</evidence>
<feature type="transmembrane region" description="Helical" evidence="18">
    <location>
        <begin position="453"/>
        <end position="473"/>
    </location>
</feature>
<dbReference type="InterPro" id="IPR036140">
    <property type="entry name" value="PFN_sf"/>
</dbReference>
<feature type="transmembrane region" description="Helical" evidence="18">
    <location>
        <begin position="176"/>
        <end position="198"/>
    </location>
</feature>
<feature type="domain" description="RING-CH-type" evidence="19">
    <location>
        <begin position="80"/>
        <end position="142"/>
    </location>
</feature>
<reference evidence="20 21" key="1">
    <citation type="submission" date="2023-05" db="EMBL/GenBank/DDBJ databases">
        <title>A 100% complete, gapless, phased diploid assembly of the Scenedesmus obliquus UTEX 3031 genome.</title>
        <authorList>
            <person name="Biondi T.C."/>
            <person name="Hanschen E.R."/>
            <person name="Kwon T."/>
            <person name="Eng W."/>
            <person name="Kruse C.P.S."/>
            <person name="Koehler S.I."/>
            <person name="Kunde Y."/>
            <person name="Gleasner C.D."/>
            <person name="You Mak K.T."/>
            <person name="Polle J."/>
            <person name="Hovde B.T."/>
            <person name="Starkenburg S.R."/>
        </authorList>
    </citation>
    <scope>NUCLEOTIDE SEQUENCE [LARGE SCALE GENOMIC DNA]</scope>
    <source>
        <strain evidence="20 21">DOE0152z</strain>
    </source>
</reference>
<evidence type="ECO:0000256" key="17">
    <source>
        <dbReference type="RuleBase" id="RU003909"/>
    </source>
</evidence>
<evidence type="ECO:0000256" key="11">
    <source>
        <dbReference type="ARBA" id="ARBA00022786"/>
    </source>
</evidence>
<feature type="transmembrane region" description="Helical" evidence="18">
    <location>
        <begin position="266"/>
        <end position="287"/>
    </location>
</feature>
<dbReference type="PANTHER" id="PTHR13145:SF0">
    <property type="entry name" value="E3 UBIQUITIN-PROTEIN LIGASE MARCHF6"/>
    <property type="match status" value="1"/>
</dbReference>
<feature type="transmembrane region" description="Helical" evidence="18">
    <location>
        <begin position="493"/>
        <end position="516"/>
    </location>
</feature>
<evidence type="ECO:0000313" key="21">
    <source>
        <dbReference type="Proteomes" id="UP001244341"/>
    </source>
</evidence>
<dbReference type="Pfam" id="PF00235">
    <property type="entry name" value="Profilin"/>
    <property type="match status" value="1"/>
</dbReference>
<keyword evidence="15 17" id="KW-0009">Actin-binding</keyword>
<dbReference type="Gene3D" id="3.30.450.30">
    <property type="entry name" value="Dynein light chain 2a, cytoplasmic"/>
    <property type="match status" value="1"/>
</dbReference>
<keyword evidence="8 18" id="KW-0812">Transmembrane</keyword>
<comment type="subcellular location">
    <subcellularLocation>
        <location evidence="3">Cytoplasm</location>
        <location evidence="3">Cytoskeleton</location>
    </subcellularLocation>
    <subcellularLocation>
        <location evidence="2">Membrane</location>
        <topology evidence="2">Multi-pass membrane protein</topology>
    </subcellularLocation>
</comment>
<comment type="catalytic activity">
    <reaction evidence="1">
        <text>S-ubiquitinyl-[E2 ubiquitin-conjugating enzyme]-L-cysteine + [acceptor protein]-L-lysine = [E2 ubiquitin-conjugating enzyme]-L-cysteine + N(6)-ubiquitinyl-[acceptor protein]-L-lysine.</text>
        <dbReference type="EC" id="2.3.2.27"/>
    </reaction>
</comment>
<dbReference type="Pfam" id="PF12906">
    <property type="entry name" value="RINGv"/>
    <property type="match status" value="1"/>
</dbReference>
<organism evidence="20 21">
    <name type="scientific">Tetradesmus obliquus</name>
    <name type="common">Green alga</name>
    <name type="synonym">Acutodesmus obliquus</name>
    <dbReference type="NCBI Taxonomy" id="3088"/>
    <lineage>
        <taxon>Eukaryota</taxon>
        <taxon>Viridiplantae</taxon>
        <taxon>Chlorophyta</taxon>
        <taxon>core chlorophytes</taxon>
        <taxon>Chlorophyceae</taxon>
        <taxon>CS clade</taxon>
        <taxon>Sphaeropleales</taxon>
        <taxon>Scenedesmaceae</taxon>
        <taxon>Tetradesmus</taxon>
    </lineage>
</organism>
<feature type="transmembrane region" description="Helical" evidence="18">
    <location>
        <begin position="307"/>
        <end position="334"/>
    </location>
</feature>
<evidence type="ECO:0000256" key="14">
    <source>
        <dbReference type="ARBA" id="ARBA00023136"/>
    </source>
</evidence>
<dbReference type="PANTHER" id="PTHR13145">
    <property type="entry name" value="SSM4 PROTEIN"/>
    <property type="match status" value="1"/>
</dbReference>
<evidence type="ECO:0000256" key="15">
    <source>
        <dbReference type="ARBA" id="ARBA00023203"/>
    </source>
</evidence>
<evidence type="ECO:0000256" key="6">
    <source>
        <dbReference type="ARBA" id="ARBA00022490"/>
    </source>
</evidence>
<dbReference type="InterPro" id="IPR048278">
    <property type="entry name" value="PFN"/>
</dbReference>
<keyword evidence="11" id="KW-0833">Ubl conjugation pathway</keyword>
<protein>
    <recommendedName>
        <fullName evidence="17">Profilin</fullName>
    </recommendedName>
</protein>
<dbReference type="InterPro" id="IPR056521">
    <property type="entry name" value="MARCHF6-like_C"/>
</dbReference>
<keyword evidence="9" id="KW-0479">Metal-binding</keyword>
<evidence type="ECO:0000256" key="10">
    <source>
        <dbReference type="ARBA" id="ARBA00022771"/>
    </source>
</evidence>
<evidence type="ECO:0000256" key="8">
    <source>
        <dbReference type="ARBA" id="ARBA00022692"/>
    </source>
</evidence>
<dbReference type="SUPFAM" id="SSF55770">
    <property type="entry name" value="Profilin (actin-binding protein)"/>
    <property type="match status" value="1"/>
</dbReference>
<comment type="pathway">
    <text evidence="4">Protein modification; protein ubiquitination.</text>
</comment>
<feature type="transmembrane region" description="Helical" evidence="18">
    <location>
        <begin position="409"/>
        <end position="433"/>
    </location>
</feature>
<evidence type="ECO:0000256" key="7">
    <source>
        <dbReference type="ARBA" id="ARBA00022679"/>
    </source>
</evidence>
<dbReference type="Proteomes" id="UP001244341">
    <property type="component" value="Chromosome 1b"/>
</dbReference>